<accession>A0AAD0RJA6</accession>
<dbReference type="AlphaFoldDB" id="A0AAD0RJA6"/>
<evidence type="ECO:0000256" key="2">
    <source>
        <dbReference type="ARBA" id="ARBA00022450"/>
    </source>
</evidence>
<dbReference type="InterPro" id="IPR006162">
    <property type="entry name" value="Ppantetheine_attach_site"/>
</dbReference>
<dbReference type="Gene3D" id="3.40.50.980">
    <property type="match status" value="2"/>
</dbReference>
<dbReference type="EMBL" id="CP031761">
    <property type="protein sequence ID" value="AXR03825.1"/>
    <property type="molecule type" value="Genomic_DNA"/>
</dbReference>
<comment type="cofactor">
    <cofactor evidence="1">
        <name>pantetheine 4'-phosphate</name>
        <dbReference type="ChEBI" id="CHEBI:47942"/>
    </cofactor>
</comment>
<protein>
    <submittedName>
        <fullName evidence="5">Non-ribosomal peptide synthetase</fullName>
    </submittedName>
</protein>
<dbReference type="Gene3D" id="3.30.559.30">
    <property type="entry name" value="Nonribosomal peptide synthetase, condensation domain"/>
    <property type="match status" value="1"/>
</dbReference>
<dbReference type="PROSITE" id="PS50075">
    <property type="entry name" value="CARRIER"/>
    <property type="match status" value="1"/>
</dbReference>
<dbReference type="Gene3D" id="3.30.559.10">
    <property type="entry name" value="Chloramphenicol acetyltransferase-like domain"/>
    <property type="match status" value="1"/>
</dbReference>
<evidence type="ECO:0000313" key="5">
    <source>
        <dbReference type="EMBL" id="AXR03825.1"/>
    </source>
</evidence>
<dbReference type="Pfam" id="PF00550">
    <property type="entry name" value="PP-binding"/>
    <property type="match status" value="1"/>
</dbReference>
<dbReference type="InterPro" id="IPR009081">
    <property type="entry name" value="PP-bd_ACP"/>
</dbReference>
<gene>
    <name evidence="5" type="ORF">D0511_18300</name>
</gene>
<proteinExistence type="predicted"/>
<evidence type="ECO:0000259" key="4">
    <source>
        <dbReference type="PROSITE" id="PS50075"/>
    </source>
</evidence>
<dbReference type="PANTHER" id="PTHR45527:SF1">
    <property type="entry name" value="FATTY ACID SYNTHASE"/>
    <property type="match status" value="1"/>
</dbReference>
<dbReference type="Gene3D" id="3.30.300.30">
    <property type="match status" value="1"/>
</dbReference>
<dbReference type="InterPro" id="IPR023213">
    <property type="entry name" value="CAT-like_dom_sf"/>
</dbReference>
<dbReference type="PANTHER" id="PTHR45527">
    <property type="entry name" value="NONRIBOSOMAL PEPTIDE SYNTHETASE"/>
    <property type="match status" value="1"/>
</dbReference>
<dbReference type="SUPFAM" id="SSF56801">
    <property type="entry name" value="Acetyl-CoA synthetase-like"/>
    <property type="match status" value="1"/>
</dbReference>
<evidence type="ECO:0000256" key="3">
    <source>
        <dbReference type="ARBA" id="ARBA00022553"/>
    </source>
</evidence>
<evidence type="ECO:0000313" key="6">
    <source>
        <dbReference type="Proteomes" id="UP000258102"/>
    </source>
</evidence>
<dbReference type="GO" id="GO:0043041">
    <property type="term" value="P:amino acid activation for nonribosomal peptide biosynthetic process"/>
    <property type="evidence" value="ECO:0007669"/>
    <property type="project" value="TreeGrafter"/>
</dbReference>
<dbReference type="GO" id="GO:0005737">
    <property type="term" value="C:cytoplasm"/>
    <property type="evidence" value="ECO:0007669"/>
    <property type="project" value="TreeGrafter"/>
</dbReference>
<evidence type="ECO:0000256" key="1">
    <source>
        <dbReference type="ARBA" id="ARBA00001957"/>
    </source>
</evidence>
<dbReference type="InterPro" id="IPR000873">
    <property type="entry name" value="AMP-dep_synth/lig_dom"/>
</dbReference>
<sequence>MKAKGNILNENCYAMTIQQRNLWAQRPEVVTEKYNSVSIIINGIIDRQRLRDSLHEVINEHESLRMELVNDELYHQPRQSVVSPKLIWQETPAGDDNQIPTSGSYGVHATLTALAIDKHQLAIRVPVLFTDSQSLQNIFKQLVSRYNGKAPSLASTEYIDYGLWQQEMIEQDNQATEFWSYHESEVEDIQAPSERGNYEVGLPDSVESNIVLAQWAGVLAQHSGNNPLSINVVLDGRVNPELRDAVGLYARALPLQLTIGETESVKDVALQLADKLKANSAYQLYAPEAISSAKAFAFQEIQIHNVQASEGAEFVIVDLDCCLTYQSIVLKLLCFENGKRVAKFDYAEDQYTTEQIEDLANMLLCALSHRDEDKALLATQLLDAEKEQSLLSQLNPTPSTTPNLTSLFSDSFAAYAKDIAVTSGDVSYDYATLGSDVSKCITFLKAHGYERGDTIGMMLPRSYELLVLLLASIYSGVSYCAIDPKTKGKRLERLLTGLKCTFVKRSSVEVLDSVHHDTEVFNIDTVWQSINECSEALLQDIIDNTDIAYRLYTSGSTGEPKGVEVTRQGLANYLSYAAKHYLSHQGNSLVHTAISFDLTVTSLFSPLLVGGSVQLVEGDETDDFKRALVDIKNINLLKVTPSHLKLVNSWLASGELESLCITHLVVGGESLQHEDLAPLFQHNPDIKVFNEYGPTEATVGCCVARLERGGKGNAAIGLPIDNMQMYVLDNALRVAPYGIAGEVYIGGTGLAAGYFEKEQLTRERFLTVRIAGEDKRLYKSGDVAKLNRTKQGAELVFLGRNDRQIKINGYRIELDEIERVISQVSGKNTLVTTRENQLSKLSICAFLETSEQNLEETLQYQLEEFLPHYMIPDKVITLDAFSLNTNGKVDIQKLLAHADSKLSNVAYVEPNTPLEAQLVRIWQESLKVARIGINDNFFSLGGDSIRVVQIVGGAKKQQLEISSEDVFQAPTIAKLANLIETRQKRQAADEAQLTEQLLAEIEMLSEEEVERLLAEG</sequence>
<dbReference type="Pfam" id="PF00501">
    <property type="entry name" value="AMP-binding"/>
    <property type="match status" value="1"/>
</dbReference>
<reference evidence="5 6" key="1">
    <citation type="submission" date="2018-08" db="EMBL/GenBank/DDBJ databases">
        <title>Whole Genome Sequences of Two Pseudoalteromonas piscicida Strains, DE1-A and DE2-A, which Exhibit Strong Antibacterial Activity against Vibrio vulnificus.</title>
        <authorList>
            <person name="Richards G.P."/>
            <person name="Needleman D.S."/>
            <person name="Watson M.A."/>
            <person name="Polson S.W."/>
        </authorList>
    </citation>
    <scope>NUCLEOTIDE SEQUENCE [LARGE SCALE GENOMIC DNA]</scope>
    <source>
        <strain evidence="5 6">DE2-A</strain>
    </source>
</reference>
<dbReference type="SUPFAM" id="SSF47336">
    <property type="entry name" value="ACP-like"/>
    <property type="match status" value="1"/>
</dbReference>
<dbReference type="GO" id="GO:0031177">
    <property type="term" value="F:phosphopantetheine binding"/>
    <property type="evidence" value="ECO:0007669"/>
    <property type="project" value="TreeGrafter"/>
</dbReference>
<dbReference type="Proteomes" id="UP000258102">
    <property type="component" value="Chromosome 1"/>
</dbReference>
<dbReference type="SUPFAM" id="SSF52777">
    <property type="entry name" value="CoA-dependent acyltransferases"/>
    <property type="match status" value="2"/>
</dbReference>
<dbReference type="Gene3D" id="2.30.38.10">
    <property type="entry name" value="Luciferase, Domain 3"/>
    <property type="match status" value="1"/>
</dbReference>
<dbReference type="Gene3D" id="1.10.1200.10">
    <property type="entry name" value="ACP-like"/>
    <property type="match status" value="1"/>
</dbReference>
<feature type="domain" description="Carrier" evidence="4">
    <location>
        <begin position="909"/>
        <end position="983"/>
    </location>
</feature>
<organism evidence="5 6">
    <name type="scientific">Pseudoalteromonas piscicida</name>
    <dbReference type="NCBI Taxonomy" id="43662"/>
    <lineage>
        <taxon>Bacteria</taxon>
        <taxon>Pseudomonadati</taxon>
        <taxon>Pseudomonadota</taxon>
        <taxon>Gammaproteobacteria</taxon>
        <taxon>Alteromonadales</taxon>
        <taxon>Pseudoalteromonadaceae</taxon>
        <taxon>Pseudoalteromonas</taxon>
    </lineage>
</organism>
<dbReference type="PROSITE" id="PS00012">
    <property type="entry name" value="PHOSPHOPANTETHEINE"/>
    <property type="match status" value="1"/>
</dbReference>
<dbReference type="InterPro" id="IPR036736">
    <property type="entry name" value="ACP-like_sf"/>
</dbReference>
<keyword evidence="2" id="KW-0596">Phosphopantetheine</keyword>
<name>A0AAD0RJA6_PSEO7</name>
<dbReference type="FunFam" id="1.10.1200.10:FF:000005">
    <property type="entry name" value="Nonribosomal peptide synthetase 1"/>
    <property type="match status" value="1"/>
</dbReference>
<dbReference type="CDD" id="cd05930">
    <property type="entry name" value="A_NRPS"/>
    <property type="match status" value="1"/>
</dbReference>
<keyword evidence="3" id="KW-0597">Phosphoprotein</keyword>
<dbReference type="GO" id="GO:0044550">
    <property type="term" value="P:secondary metabolite biosynthetic process"/>
    <property type="evidence" value="ECO:0007669"/>
    <property type="project" value="TreeGrafter"/>
</dbReference>
<dbReference type="InterPro" id="IPR045851">
    <property type="entry name" value="AMP-bd_C_sf"/>
</dbReference>